<sequence length="254" mass="28587">MKIHHLRHATFVIEANGHYILIDPMLGEKASMPPFAFFRHKAIKNPIIEMPTNSQEILNKVTHCIVTHYHPDHIDKAGIKFLKEKNIPVVCSYIDEKKLKKQGITVTETVKYWEKKNLLEGTICGIPARHGYGWVAKPAGDVMGFVLELSNQPSLYISADTIYTPEVEKVLTEMKPEISVVASGAAQFDIGKPLIMDPSDVIKFIKNAPGKVYANHMEAVNHCSYNREKLHADLVKNKLAEKVFVPQDGESFEV</sequence>
<dbReference type="Gene3D" id="3.60.15.10">
    <property type="entry name" value="Ribonuclease Z/Hydroxyacylglutathione hydrolase-like"/>
    <property type="match status" value="1"/>
</dbReference>
<feature type="domain" description="Metallo-beta-lactamase" evidence="2">
    <location>
        <begin position="7"/>
        <end position="216"/>
    </location>
</feature>
<dbReference type="OrthoDB" id="9805728at2"/>
<dbReference type="GO" id="GO:0016787">
    <property type="term" value="F:hydrolase activity"/>
    <property type="evidence" value="ECO:0007669"/>
    <property type="project" value="UniProtKB-KW"/>
</dbReference>
<dbReference type="EMBL" id="QFLI01000001">
    <property type="protein sequence ID" value="PXY02622.1"/>
    <property type="molecule type" value="Genomic_DNA"/>
</dbReference>
<name>A0A2V4A1L4_9BACT</name>
<keyword evidence="1 3" id="KW-0378">Hydrolase</keyword>
<dbReference type="SUPFAM" id="SSF56281">
    <property type="entry name" value="Metallo-hydrolase/oxidoreductase"/>
    <property type="match status" value="1"/>
</dbReference>
<dbReference type="InterPro" id="IPR036866">
    <property type="entry name" value="RibonucZ/Hydroxyglut_hydro"/>
</dbReference>
<organism evidence="3 4">
    <name type="scientific">Marinifilum breve</name>
    <dbReference type="NCBI Taxonomy" id="2184082"/>
    <lineage>
        <taxon>Bacteria</taxon>
        <taxon>Pseudomonadati</taxon>
        <taxon>Bacteroidota</taxon>
        <taxon>Bacteroidia</taxon>
        <taxon>Marinilabiliales</taxon>
        <taxon>Marinifilaceae</taxon>
    </lineage>
</organism>
<evidence type="ECO:0000256" key="1">
    <source>
        <dbReference type="ARBA" id="ARBA00022801"/>
    </source>
</evidence>
<keyword evidence="4" id="KW-1185">Reference proteome</keyword>
<comment type="caution">
    <text evidence="3">The sequence shown here is derived from an EMBL/GenBank/DDBJ whole genome shotgun (WGS) entry which is preliminary data.</text>
</comment>
<dbReference type="PANTHER" id="PTHR43546">
    <property type="entry name" value="UPF0173 METAL-DEPENDENT HYDROLASE MJ1163-RELATED"/>
    <property type="match status" value="1"/>
</dbReference>
<evidence type="ECO:0000313" key="3">
    <source>
        <dbReference type="EMBL" id="PXY02622.1"/>
    </source>
</evidence>
<dbReference type="Proteomes" id="UP000248079">
    <property type="component" value="Unassembled WGS sequence"/>
</dbReference>
<reference evidence="3 4" key="1">
    <citation type="submission" date="2018-05" db="EMBL/GenBank/DDBJ databases">
        <title>Marinifilum breve JC075T sp. nov., a marine bacterium isolated from Yongle Blue Hole in the South China Sea.</title>
        <authorList>
            <person name="Fu T."/>
        </authorList>
    </citation>
    <scope>NUCLEOTIDE SEQUENCE [LARGE SCALE GENOMIC DNA]</scope>
    <source>
        <strain evidence="3 4">JC075</strain>
    </source>
</reference>
<dbReference type="SMART" id="SM00849">
    <property type="entry name" value="Lactamase_B"/>
    <property type="match status" value="1"/>
</dbReference>
<dbReference type="PANTHER" id="PTHR43546:SF9">
    <property type="entry name" value="L-ASCORBATE-6-PHOSPHATE LACTONASE ULAG-RELATED"/>
    <property type="match status" value="1"/>
</dbReference>
<dbReference type="Pfam" id="PF12706">
    <property type="entry name" value="Lactamase_B_2"/>
    <property type="match status" value="1"/>
</dbReference>
<dbReference type="AlphaFoldDB" id="A0A2V4A1L4"/>
<dbReference type="InterPro" id="IPR001279">
    <property type="entry name" value="Metallo-B-lactamas"/>
</dbReference>
<evidence type="ECO:0000259" key="2">
    <source>
        <dbReference type="SMART" id="SM00849"/>
    </source>
</evidence>
<gene>
    <name evidence="3" type="ORF">DF185_00575</name>
</gene>
<accession>A0A2V4A1L4</accession>
<evidence type="ECO:0000313" key="4">
    <source>
        <dbReference type="Proteomes" id="UP000248079"/>
    </source>
</evidence>
<protein>
    <submittedName>
        <fullName evidence="3">MBL fold metallo-hydrolase</fullName>
    </submittedName>
</protein>
<dbReference type="RefSeq" id="WP_110358783.1">
    <property type="nucleotide sequence ID" value="NZ_QFLI01000001.1"/>
</dbReference>
<proteinExistence type="predicted"/>
<dbReference type="InterPro" id="IPR050114">
    <property type="entry name" value="UPF0173_UPF0282_UlaG_hydrolase"/>
</dbReference>